<sequence>MPEILKLCARICLLQHAGGIPEKAGEIVCLENGMSIAQWFKFCIGVGGSIANTRWDWPEWAHMKSSPEEHILKSLASRNSGTGKMGLLSRYGKITGHMNKPAYSNDLSVEGGGHTNVEKLVNRTDETYYRKSVDVHETFTKNSALLQNSAVVNLGPAKNHPVHAFDLNPLTTPSGSPHFEASMGRHYNGNHLAHSHGIHLEKNFDASFCNPMPRFTGVMNHDSRACRPNFSNKTFQDTLSNASNTELKLGQSSYHQSMTTLSPLGQSTMIEFQKPQTHRPPINQSELAFCTLFLSLFSLCIVIQRYSFVSASHAKTLKCQIERPQLETVKYFLLIYVNFLYDLEHHSRNQATKISKSLSEHNEPSISTGNKKQPLEVVNGMKRSEGDELTDDTSKNSFISLFLSHLERNNTPEPIDDILNSNEHYLPKALDVACGSDHPESATRQIETRVPNDKHSKLASAIVHTKRRSEGISLSVASSGYNPQDASHANSQEHLIHGDSLSHLLPSQPNTGISKISARVSCHANCMSCIHVGNKSHQVAHGEIGVPCFYDKMVSPCIFFAGQGPWYF</sequence>
<name>A0A1D6EV88_MAIZE</name>
<protein>
    <submittedName>
        <fullName evidence="1">Histone-lysine N-methyltransferase ATX4</fullName>
    </submittedName>
</protein>
<keyword evidence="1" id="KW-0808">Transferase</keyword>
<proteinExistence type="predicted"/>
<keyword evidence="1" id="KW-0489">Methyltransferase</keyword>
<dbReference type="EMBL" id="CM007648">
    <property type="protein sequence ID" value="ONM23518.1"/>
    <property type="molecule type" value="Genomic_DNA"/>
</dbReference>
<dbReference type="GO" id="GO:0008168">
    <property type="term" value="F:methyltransferase activity"/>
    <property type="evidence" value="ECO:0007669"/>
    <property type="project" value="UniProtKB-KW"/>
</dbReference>
<gene>
    <name evidence="1" type="ORF">ZEAMMB73_Zm00001d006323</name>
</gene>
<evidence type="ECO:0000313" key="1">
    <source>
        <dbReference type="EMBL" id="ONM23518.1"/>
    </source>
</evidence>
<dbReference type="AlphaFoldDB" id="A0A1D6EV88"/>
<reference evidence="1" key="1">
    <citation type="submission" date="2015-12" db="EMBL/GenBank/DDBJ databases">
        <title>Update maize B73 reference genome by single molecule sequencing technologies.</title>
        <authorList>
            <consortium name="Maize Genome Sequencing Project"/>
            <person name="Ware D."/>
        </authorList>
    </citation>
    <scope>NUCLEOTIDE SEQUENCE [LARGE SCALE GENOMIC DNA]</scope>
    <source>
        <tissue evidence="1">Seedling</tissue>
    </source>
</reference>
<accession>A0A1D6EV88</accession>
<organism evidence="1">
    <name type="scientific">Zea mays</name>
    <name type="common">Maize</name>
    <dbReference type="NCBI Taxonomy" id="4577"/>
    <lineage>
        <taxon>Eukaryota</taxon>
        <taxon>Viridiplantae</taxon>
        <taxon>Streptophyta</taxon>
        <taxon>Embryophyta</taxon>
        <taxon>Tracheophyta</taxon>
        <taxon>Spermatophyta</taxon>
        <taxon>Magnoliopsida</taxon>
        <taxon>Liliopsida</taxon>
        <taxon>Poales</taxon>
        <taxon>Poaceae</taxon>
        <taxon>PACMAD clade</taxon>
        <taxon>Panicoideae</taxon>
        <taxon>Andropogonodae</taxon>
        <taxon>Andropogoneae</taxon>
        <taxon>Tripsacinae</taxon>
        <taxon>Zea</taxon>
    </lineage>
</organism>
<dbReference type="GO" id="GO:0032259">
    <property type="term" value="P:methylation"/>
    <property type="evidence" value="ECO:0007669"/>
    <property type="project" value="UniProtKB-KW"/>
</dbReference>